<feature type="transmembrane region" description="Helical" evidence="2">
    <location>
        <begin position="45"/>
        <end position="78"/>
    </location>
</feature>
<feature type="transmembrane region" description="Helical" evidence="2">
    <location>
        <begin position="98"/>
        <end position="123"/>
    </location>
</feature>
<dbReference type="RefSeq" id="WP_350347133.1">
    <property type="nucleotide sequence ID" value="NZ_CP158374.1"/>
</dbReference>
<proteinExistence type="predicted"/>
<gene>
    <name evidence="3" type="ORF">ABIQ69_10855</name>
</gene>
<feature type="region of interest" description="Disordered" evidence="1">
    <location>
        <begin position="1"/>
        <end position="42"/>
    </location>
</feature>
<organism evidence="3">
    <name type="scientific">Agromyces sp. G08B096</name>
    <dbReference type="NCBI Taxonomy" id="3156399"/>
    <lineage>
        <taxon>Bacteria</taxon>
        <taxon>Bacillati</taxon>
        <taxon>Actinomycetota</taxon>
        <taxon>Actinomycetes</taxon>
        <taxon>Micrococcales</taxon>
        <taxon>Microbacteriaceae</taxon>
        <taxon>Agromyces</taxon>
    </lineage>
</organism>
<sequence>MTDTAPIEPRAADDTSAAVAEAAATATDREGSGAGPRAPRTSGKAVLGAFAVAVGGILLLVPLLPASLGVFGMIAGWISRRELRADPGLAGAGLSAFAFFGGAVLIAVVVLPWLVPALLLFLAP</sequence>
<dbReference type="EMBL" id="CP158374">
    <property type="protein sequence ID" value="XBX81109.1"/>
    <property type="molecule type" value="Genomic_DNA"/>
</dbReference>
<keyword evidence="2" id="KW-1133">Transmembrane helix</keyword>
<protein>
    <recommendedName>
        <fullName evidence="4">DUF4190 domain-containing protein</fullName>
    </recommendedName>
</protein>
<evidence type="ECO:0008006" key="4">
    <source>
        <dbReference type="Google" id="ProtNLM"/>
    </source>
</evidence>
<feature type="compositionally biased region" description="Low complexity" evidence="1">
    <location>
        <begin position="14"/>
        <end position="26"/>
    </location>
</feature>
<evidence type="ECO:0000256" key="1">
    <source>
        <dbReference type="SAM" id="MobiDB-lite"/>
    </source>
</evidence>
<name>A0AAU7W449_9MICO</name>
<dbReference type="AlphaFoldDB" id="A0AAU7W449"/>
<keyword evidence="2" id="KW-0472">Membrane</keyword>
<keyword evidence="2" id="KW-0812">Transmembrane</keyword>
<evidence type="ECO:0000313" key="3">
    <source>
        <dbReference type="EMBL" id="XBX81109.1"/>
    </source>
</evidence>
<reference evidence="3" key="1">
    <citation type="submission" date="2024-05" db="EMBL/GenBank/DDBJ databases">
        <authorList>
            <person name="Yu L."/>
        </authorList>
    </citation>
    <scope>NUCLEOTIDE SEQUENCE</scope>
    <source>
        <strain evidence="3">G08B096</strain>
    </source>
</reference>
<accession>A0AAU7W449</accession>
<evidence type="ECO:0000256" key="2">
    <source>
        <dbReference type="SAM" id="Phobius"/>
    </source>
</evidence>